<dbReference type="AlphaFoldDB" id="A3LTY1"/>
<dbReference type="FunCoup" id="A3LTY1">
    <property type="interactions" value="1150"/>
</dbReference>
<dbReference type="eggNOG" id="KOG0885">
    <property type="taxonomic scope" value="Eukaryota"/>
</dbReference>
<comment type="subcellular location">
    <subcellularLocation>
        <location evidence="2">Nucleus</location>
    </subcellularLocation>
</comment>
<evidence type="ECO:0000256" key="1">
    <source>
        <dbReference type="ARBA" id="ARBA00000971"/>
    </source>
</evidence>
<keyword evidence="3" id="KW-0539">Nucleus</keyword>
<dbReference type="GeneID" id="4838932"/>
<evidence type="ECO:0000256" key="2">
    <source>
        <dbReference type="ARBA" id="ARBA00004123"/>
    </source>
</evidence>
<dbReference type="InParanoid" id="A3LTY1"/>
<evidence type="ECO:0000313" key="8">
    <source>
        <dbReference type="Proteomes" id="UP000002258"/>
    </source>
</evidence>
<evidence type="ECO:0000259" key="6">
    <source>
        <dbReference type="PROSITE" id="PS50072"/>
    </source>
</evidence>
<comment type="similarity">
    <text evidence="4">Belongs to the cyclophilin-type PPIase family. CWC27 subfamily.</text>
</comment>
<dbReference type="GO" id="GO:0003755">
    <property type="term" value="F:peptidyl-prolyl cis-trans isomerase activity"/>
    <property type="evidence" value="ECO:0007669"/>
    <property type="project" value="UniProtKB-EC"/>
</dbReference>
<dbReference type="OrthoDB" id="442970at2759"/>
<sequence length="292" mass="33629">MSLEPPTTAKVIFQTSRGPIEIQLWAKEIPTLSRAFLQRCVNKKFNGQKFTSILKSLVQLEVPQDAQFDMRDEFNSRIRFGRRGSVGVARKNEDSRNNHTVASFFITLVELPSYNDKYTIIGRVEGETFYNVIKIADSELDENNVPVYPAVVKDVEIITPYFDDLIADEAEVSVQDEPSKKKSRKEKKPTIKLSYNEEEVDEEDHEDFKMKSAHELLNDKRLSKKFKANVPSAVEEFQKGSRSDKSQYTPKAPIKRDPTIDSDYDSYVDLSSDEDFEISTLQNHRFICKPLR</sequence>
<dbReference type="PROSITE" id="PS50072">
    <property type="entry name" value="CSA_PPIASE_2"/>
    <property type="match status" value="1"/>
</dbReference>
<dbReference type="InterPro" id="IPR002130">
    <property type="entry name" value="Cyclophilin-type_PPIase_dom"/>
</dbReference>
<name>A3LTY1_PICST</name>
<comment type="catalytic activity">
    <reaction evidence="1">
        <text>[protein]-peptidylproline (omega=180) = [protein]-peptidylproline (omega=0)</text>
        <dbReference type="Rhea" id="RHEA:16237"/>
        <dbReference type="Rhea" id="RHEA-COMP:10747"/>
        <dbReference type="Rhea" id="RHEA-COMP:10748"/>
        <dbReference type="ChEBI" id="CHEBI:83833"/>
        <dbReference type="ChEBI" id="CHEBI:83834"/>
        <dbReference type="EC" id="5.2.1.8"/>
    </reaction>
</comment>
<dbReference type="STRING" id="322104.A3LTY1"/>
<dbReference type="SUPFAM" id="SSF50891">
    <property type="entry name" value="Cyclophilin-like"/>
    <property type="match status" value="1"/>
</dbReference>
<feature type="domain" description="PPIase cyclophilin-type" evidence="6">
    <location>
        <begin position="18"/>
        <end position="157"/>
    </location>
</feature>
<dbReference type="PANTHER" id="PTHR45625">
    <property type="entry name" value="PEPTIDYL-PROLYL CIS-TRANS ISOMERASE-RELATED"/>
    <property type="match status" value="1"/>
</dbReference>
<gene>
    <name evidence="7" type="ORF">PICST_35975</name>
</gene>
<evidence type="ECO:0000256" key="3">
    <source>
        <dbReference type="ARBA" id="ARBA00023242"/>
    </source>
</evidence>
<reference evidence="7 8" key="1">
    <citation type="journal article" date="2007" name="Nat. Biotechnol.">
        <title>Genome sequence of the lignocellulose-bioconverting and xylose-fermenting yeast Pichia stipitis.</title>
        <authorList>
            <person name="Jeffries T.W."/>
            <person name="Grigoriev I.V."/>
            <person name="Grimwood J."/>
            <person name="Laplaza J.M."/>
            <person name="Aerts A."/>
            <person name="Salamov A."/>
            <person name="Schmutz J."/>
            <person name="Lindquist E."/>
            <person name="Dehal P."/>
            <person name="Shapiro H."/>
            <person name="Jin Y.S."/>
            <person name="Passoth V."/>
            <person name="Richardson P.M."/>
        </authorList>
    </citation>
    <scope>NUCLEOTIDE SEQUENCE [LARGE SCALE GENOMIC DNA]</scope>
    <source>
        <strain evidence="8">ATCC 58785 / CBS 6054 / NBRC 10063 / NRRL Y-11545</strain>
    </source>
</reference>
<dbReference type="Pfam" id="PF00160">
    <property type="entry name" value="Pro_isomerase"/>
    <property type="match status" value="1"/>
</dbReference>
<dbReference type="GO" id="GO:0071013">
    <property type="term" value="C:catalytic step 2 spliceosome"/>
    <property type="evidence" value="ECO:0007669"/>
    <property type="project" value="TreeGrafter"/>
</dbReference>
<evidence type="ECO:0000256" key="4">
    <source>
        <dbReference type="ARBA" id="ARBA00038509"/>
    </source>
</evidence>
<dbReference type="PANTHER" id="PTHR45625:SF6">
    <property type="entry name" value="SPLICEOSOME-ASSOCIATED PROTEIN CWC27 HOMOLOG"/>
    <property type="match status" value="1"/>
</dbReference>
<keyword evidence="8" id="KW-1185">Reference proteome</keyword>
<dbReference type="KEGG" id="pic:PICST_35975"/>
<feature type="region of interest" description="Disordered" evidence="5">
    <location>
        <begin position="233"/>
        <end position="263"/>
    </location>
</feature>
<dbReference type="EMBL" id="CP000498">
    <property type="protein sequence ID" value="ABN66492.2"/>
    <property type="molecule type" value="Genomic_DNA"/>
</dbReference>
<dbReference type="InterPro" id="IPR044666">
    <property type="entry name" value="Cyclophilin_A-like"/>
</dbReference>
<protein>
    <recommendedName>
        <fullName evidence="6">PPIase cyclophilin-type domain-containing protein</fullName>
    </recommendedName>
</protein>
<dbReference type="Gene3D" id="2.40.100.10">
    <property type="entry name" value="Cyclophilin-like"/>
    <property type="match status" value="1"/>
</dbReference>
<dbReference type="HOGENOM" id="CLU_012062_14_0_1"/>
<feature type="compositionally biased region" description="Basic and acidic residues" evidence="5">
    <location>
        <begin position="236"/>
        <end position="245"/>
    </location>
</feature>
<dbReference type="OMA" id="RNTWFIT"/>
<evidence type="ECO:0000313" key="7">
    <source>
        <dbReference type="EMBL" id="ABN66492.2"/>
    </source>
</evidence>
<organism evidence="7 8">
    <name type="scientific">Scheffersomyces stipitis (strain ATCC 58785 / CBS 6054 / NBRC 10063 / NRRL Y-11545)</name>
    <name type="common">Yeast</name>
    <name type="synonym">Pichia stipitis</name>
    <dbReference type="NCBI Taxonomy" id="322104"/>
    <lineage>
        <taxon>Eukaryota</taxon>
        <taxon>Fungi</taxon>
        <taxon>Dikarya</taxon>
        <taxon>Ascomycota</taxon>
        <taxon>Saccharomycotina</taxon>
        <taxon>Pichiomycetes</taxon>
        <taxon>Debaryomycetaceae</taxon>
        <taxon>Scheffersomyces</taxon>
    </lineage>
</organism>
<dbReference type="RefSeq" id="XP_001384521.2">
    <property type="nucleotide sequence ID" value="XM_001384484.1"/>
</dbReference>
<proteinExistence type="inferred from homology"/>
<accession>A3LTY1</accession>
<dbReference type="Proteomes" id="UP000002258">
    <property type="component" value="Chromosome 4"/>
</dbReference>
<evidence type="ECO:0000256" key="5">
    <source>
        <dbReference type="SAM" id="MobiDB-lite"/>
    </source>
</evidence>
<dbReference type="InterPro" id="IPR029000">
    <property type="entry name" value="Cyclophilin-like_dom_sf"/>
</dbReference>